<dbReference type="PANTHER" id="PTHR34591">
    <property type="entry name" value="OS03G0653100 PROTEIN-RELATED"/>
    <property type="match status" value="1"/>
</dbReference>
<dbReference type="Proteomes" id="UP000823388">
    <property type="component" value="Chromosome 9N"/>
</dbReference>
<dbReference type="AlphaFoldDB" id="A0A8T0MZY6"/>
<name>A0A8T0MZY6_PANVG</name>
<gene>
    <name evidence="2" type="ORF">PVAP13_9NG561900</name>
</gene>
<reference evidence="2" key="1">
    <citation type="submission" date="2020-05" db="EMBL/GenBank/DDBJ databases">
        <title>WGS assembly of Panicum virgatum.</title>
        <authorList>
            <person name="Lovell J.T."/>
            <person name="Jenkins J."/>
            <person name="Shu S."/>
            <person name="Juenger T.E."/>
            <person name="Schmutz J."/>
        </authorList>
    </citation>
    <scope>NUCLEOTIDE SEQUENCE</scope>
    <source>
        <strain evidence="2">AP13</strain>
    </source>
</reference>
<dbReference type="PANTHER" id="PTHR34591:SF56">
    <property type="entry name" value="F-BOX DOMAIN-CONTAINING PROTEIN"/>
    <property type="match status" value="1"/>
</dbReference>
<feature type="domain" description="F-box protein At3g26010-like beta-propeller" evidence="1">
    <location>
        <begin position="35"/>
        <end position="240"/>
    </location>
</feature>
<evidence type="ECO:0000313" key="3">
    <source>
        <dbReference type="Proteomes" id="UP000823388"/>
    </source>
</evidence>
<evidence type="ECO:0000259" key="1">
    <source>
        <dbReference type="Pfam" id="PF24750"/>
    </source>
</evidence>
<dbReference type="EMBL" id="CM029054">
    <property type="protein sequence ID" value="KAG2540564.1"/>
    <property type="molecule type" value="Genomic_DNA"/>
</dbReference>
<comment type="caution">
    <text evidence="2">The sequence shown here is derived from an EMBL/GenBank/DDBJ whole genome shotgun (WGS) entry which is preliminary data.</text>
</comment>
<proteinExistence type="predicted"/>
<accession>A0A8T0MZY6</accession>
<protein>
    <recommendedName>
        <fullName evidence="1">F-box protein At3g26010-like beta-propeller domain-containing protein</fullName>
    </recommendedName>
</protein>
<dbReference type="InterPro" id="IPR056592">
    <property type="entry name" value="Beta-prop_At3g26010-like"/>
</dbReference>
<keyword evidence="3" id="KW-1185">Reference proteome</keyword>
<organism evidence="2 3">
    <name type="scientific">Panicum virgatum</name>
    <name type="common">Blackwell switchgrass</name>
    <dbReference type="NCBI Taxonomy" id="38727"/>
    <lineage>
        <taxon>Eukaryota</taxon>
        <taxon>Viridiplantae</taxon>
        <taxon>Streptophyta</taxon>
        <taxon>Embryophyta</taxon>
        <taxon>Tracheophyta</taxon>
        <taxon>Spermatophyta</taxon>
        <taxon>Magnoliopsida</taxon>
        <taxon>Liliopsida</taxon>
        <taxon>Poales</taxon>
        <taxon>Poaceae</taxon>
        <taxon>PACMAD clade</taxon>
        <taxon>Panicoideae</taxon>
        <taxon>Panicodae</taxon>
        <taxon>Paniceae</taxon>
        <taxon>Panicinae</taxon>
        <taxon>Panicum</taxon>
        <taxon>Panicum sect. Hiantes</taxon>
    </lineage>
</organism>
<sequence length="385" mass="44784">MNYCRLYSPELLSRPTTGRSISGDLEFIPGISQVVDHCDGLLLIQATSAGYVANPATRRWARLPPCPMRDDAFRQIKCLVYDPTMSPHYEVFLVPSLPGKNPNPDMAQPKWPPSSHALQLQVFSSITGCWEERSFVREGEHREEVRDECCVIDSKIYWLGALYVLCSGFVLRISISSAKYRWVPRPSRVEFRQYGCLSLGRSEKGVYCAFQHDWQGLRIFHLNESSVQVGWELKHIVDFTSFARKLHERDSSEQHKGPWILQDINYYKYPYDNDEHREIVEDKFEWNSDDDNVLNTEDMVQGSYEGYISFLGFHPYKEIVFLNAALRRAVAYHWNTSKFQDLGNIYPEHYDESAFQFAQIETSYIHTPCWMDDFPGINLEARIED</sequence>
<evidence type="ECO:0000313" key="2">
    <source>
        <dbReference type="EMBL" id="KAG2540564.1"/>
    </source>
</evidence>
<dbReference type="Pfam" id="PF24750">
    <property type="entry name" value="b-prop_At3g26010-like"/>
    <property type="match status" value="1"/>
</dbReference>